<feature type="compositionally biased region" description="Basic residues" evidence="1">
    <location>
        <begin position="14"/>
        <end position="48"/>
    </location>
</feature>
<evidence type="ECO:0000256" key="1">
    <source>
        <dbReference type="SAM" id="MobiDB-lite"/>
    </source>
</evidence>
<feature type="region of interest" description="Disordered" evidence="1">
    <location>
        <begin position="14"/>
        <end position="60"/>
    </location>
</feature>
<name>A0A8E7L5F5_9VIRU</name>
<protein>
    <submittedName>
        <fullName evidence="2">Capsid protein</fullName>
    </submittedName>
</protein>
<evidence type="ECO:0000313" key="2">
    <source>
        <dbReference type="EMBL" id="QVW56441.1"/>
    </source>
</evidence>
<reference evidence="2" key="1">
    <citation type="submission" date="2020-10" db="EMBL/GenBank/DDBJ databases">
        <title>CRESS DNA virus dark matter in the feces of wild birds.</title>
        <authorList>
            <person name="Yang S."/>
            <person name="Zhang W."/>
        </authorList>
    </citation>
    <scope>NUCLEOTIDE SEQUENCE</scope>
    <source>
        <strain evidence="2">Rbu21gen1</strain>
    </source>
</reference>
<dbReference type="EMBL" id="MW182912">
    <property type="protein sequence ID" value="QVW56441.1"/>
    <property type="molecule type" value="Genomic_DNA"/>
</dbReference>
<organism evidence="2">
    <name type="scientific">Emberiza rustica Genomoviridae sp</name>
    <dbReference type="NCBI Taxonomy" id="2814949"/>
    <lineage>
        <taxon>Viruses</taxon>
        <taxon>Monodnaviria</taxon>
        <taxon>Shotokuvirae</taxon>
        <taxon>Cressdnaviricota</taxon>
        <taxon>Repensiviricetes</taxon>
        <taxon>Geplafuvirales</taxon>
        <taxon>Genomoviridae</taxon>
    </lineage>
</organism>
<accession>A0A8E7L5F5</accession>
<proteinExistence type="predicted"/>
<sequence>MAYYRSYKQLTSYQRRKHGMRGAKPGNRRPKRRYSRKRRPSTRRRPMSKRSILNTTSQKKRDKMMTFTNTTAAAAWDGATYNAAPAILSGAAPLYVFPFCATGRDATTNSSSGKPNKFDQATRTASLCYMVGLKESIEIQCADGLPWQWRRICFTYKGGQTLNNYLPTPSGTYAPIKETSSGFTRVLNSLNPTNQGTFFSLLFQGLQSNDWSDPMTAKVDTERLTLKYDKTITIASGNEEGVIRKYSRYHPMGKNLMYDDDEAGGSMQTNFTSVESKAGMGDYWVIDIIKPRMSAVAGNQLSINMETTLYWHER</sequence>